<dbReference type="Proteomes" id="UP001187531">
    <property type="component" value="Unassembled WGS sequence"/>
</dbReference>
<evidence type="ECO:0000313" key="2">
    <source>
        <dbReference type="EMBL" id="KAK2704876.1"/>
    </source>
</evidence>
<feature type="compositionally biased region" description="Polar residues" evidence="1">
    <location>
        <begin position="204"/>
        <end position="213"/>
    </location>
</feature>
<gene>
    <name evidence="2" type="ORF">QYM36_017053</name>
</gene>
<reference evidence="2" key="1">
    <citation type="submission" date="2023-07" db="EMBL/GenBank/DDBJ databases">
        <title>Chromosome-level genome assembly of Artemia franciscana.</title>
        <authorList>
            <person name="Jo E."/>
        </authorList>
    </citation>
    <scope>NUCLEOTIDE SEQUENCE</scope>
    <source>
        <tissue evidence="2">Whole body</tissue>
    </source>
</reference>
<feature type="region of interest" description="Disordered" evidence="1">
    <location>
        <begin position="126"/>
        <end position="145"/>
    </location>
</feature>
<feature type="compositionally biased region" description="Basic and acidic residues" evidence="1">
    <location>
        <begin position="134"/>
        <end position="145"/>
    </location>
</feature>
<proteinExistence type="predicted"/>
<protein>
    <submittedName>
        <fullName evidence="2">Uncharacterized protein</fullName>
    </submittedName>
</protein>
<dbReference type="AlphaFoldDB" id="A0AA88KWK0"/>
<comment type="caution">
    <text evidence="2">The sequence shown here is derived from an EMBL/GenBank/DDBJ whole genome shotgun (WGS) entry which is preliminary data.</text>
</comment>
<sequence>MIFRLIQEATNKDFKRYENFLNVYVLGDILKNHHDFDLDENFVHFYNCQTNLSSVSLGSGGLENDDGISCYAGWPLEQKYQTRKRERIANIYKTEENDDRHKKRVADQEKKIHRPAKMILEQAEQLATQGENVSSRKDELKERVTEQGKKIRRLEKMVLEQAEQLATQGENMGSGKDELKERVTEQGKKIRRLEKIVLEQAEQLATQGENVSSRQDELKERVTEQEKKYVD</sequence>
<evidence type="ECO:0000256" key="1">
    <source>
        <dbReference type="SAM" id="MobiDB-lite"/>
    </source>
</evidence>
<feature type="region of interest" description="Disordered" evidence="1">
    <location>
        <begin position="204"/>
        <end position="231"/>
    </location>
</feature>
<name>A0AA88KWK0_ARTSF</name>
<evidence type="ECO:0000313" key="3">
    <source>
        <dbReference type="Proteomes" id="UP001187531"/>
    </source>
</evidence>
<organism evidence="2 3">
    <name type="scientific">Artemia franciscana</name>
    <name type="common">Brine shrimp</name>
    <name type="synonym">Artemia sanfranciscana</name>
    <dbReference type="NCBI Taxonomy" id="6661"/>
    <lineage>
        <taxon>Eukaryota</taxon>
        <taxon>Metazoa</taxon>
        <taxon>Ecdysozoa</taxon>
        <taxon>Arthropoda</taxon>
        <taxon>Crustacea</taxon>
        <taxon>Branchiopoda</taxon>
        <taxon>Anostraca</taxon>
        <taxon>Artemiidae</taxon>
        <taxon>Artemia</taxon>
    </lineage>
</organism>
<accession>A0AA88KWK0</accession>
<keyword evidence="3" id="KW-1185">Reference proteome</keyword>
<dbReference type="EMBL" id="JAVRJZ010000021">
    <property type="protein sequence ID" value="KAK2704876.1"/>
    <property type="molecule type" value="Genomic_DNA"/>
</dbReference>
<feature type="compositionally biased region" description="Basic and acidic residues" evidence="1">
    <location>
        <begin position="214"/>
        <end position="231"/>
    </location>
</feature>